<dbReference type="Proteomes" id="UP000215405">
    <property type="component" value="Unassembled WGS sequence"/>
</dbReference>
<protein>
    <submittedName>
        <fullName evidence="1">Uncharacterized protein</fullName>
    </submittedName>
</protein>
<proteinExistence type="predicted"/>
<comment type="caution">
    <text evidence="1">The sequence shown here is derived from an EMBL/GenBank/DDBJ whole genome shotgun (WGS) entry which is preliminary data.</text>
</comment>
<name>A0A231V2C0_9HYPH</name>
<keyword evidence="2" id="KW-1185">Reference proteome</keyword>
<dbReference type="AlphaFoldDB" id="A0A231V2C0"/>
<evidence type="ECO:0000313" key="2">
    <source>
        <dbReference type="Proteomes" id="UP000215405"/>
    </source>
</evidence>
<gene>
    <name evidence="1" type="ORF">B7H23_05390</name>
</gene>
<accession>A0A231V2C0</accession>
<sequence length="74" mass="8461">MCPDNKRKGDGNVGIFRFLQPIGRSNPPYSPNGEWPSIFIVSSLNRVTDPLFERFLASLCPFCRQNSSIYEFMT</sequence>
<reference evidence="2" key="1">
    <citation type="journal article" date="2017" name="Int. J. Syst. Evol. Microbiol.">
        <title>Notoacmeibacter marinus gen. nov., sp. nov., isolated from the gut of a limpet and proposal of Notoacmeibacteraceae fam. nov. in the order Rhizobiales of the class Alphaproteobacteria.</title>
        <authorList>
            <person name="Huang Z."/>
            <person name="Guo F."/>
            <person name="Lai Q."/>
        </authorList>
    </citation>
    <scope>NUCLEOTIDE SEQUENCE [LARGE SCALE GENOMIC DNA]</scope>
    <source>
        <strain evidence="2">XMTR2A4</strain>
    </source>
</reference>
<organism evidence="1 2">
    <name type="scientific">Notoacmeibacter marinus</name>
    <dbReference type="NCBI Taxonomy" id="1876515"/>
    <lineage>
        <taxon>Bacteria</taxon>
        <taxon>Pseudomonadati</taxon>
        <taxon>Pseudomonadota</taxon>
        <taxon>Alphaproteobacteria</taxon>
        <taxon>Hyphomicrobiales</taxon>
        <taxon>Notoacmeibacteraceae</taxon>
        <taxon>Notoacmeibacter</taxon>
    </lineage>
</organism>
<evidence type="ECO:0000313" key="1">
    <source>
        <dbReference type="EMBL" id="OXT02339.1"/>
    </source>
</evidence>
<dbReference type="EMBL" id="NBYO01000001">
    <property type="protein sequence ID" value="OXT02339.1"/>
    <property type="molecule type" value="Genomic_DNA"/>
</dbReference>